<evidence type="ECO:0000256" key="1">
    <source>
        <dbReference type="SAM" id="SignalP"/>
    </source>
</evidence>
<dbReference type="Proteomes" id="UP000679220">
    <property type="component" value="Unassembled WGS sequence"/>
</dbReference>
<dbReference type="RefSeq" id="WP_212189436.1">
    <property type="nucleotide sequence ID" value="NZ_JAGTAR010000009.1"/>
</dbReference>
<evidence type="ECO:0000313" key="2">
    <source>
        <dbReference type="EMBL" id="MBR8535512.1"/>
    </source>
</evidence>
<reference evidence="2" key="1">
    <citation type="journal article" date="2018" name="Int. J. Syst. Evol. Microbiol.">
        <title>Carboxylicivirga sediminis sp. nov., isolated from coastal sediment.</title>
        <authorList>
            <person name="Wang F.Q."/>
            <person name="Ren L.H."/>
            <person name="Zou R.J."/>
            <person name="Sun Y.Z."/>
            <person name="Liu X.J."/>
            <person name="Jiang F."/>
            <person name="Liu L.J."/>
        </authorList>
    </citation>
    <scope>NUCLEOTIDE SEQUENCE</scope>
    <source>
        <strain evidence="2">JR1</strain>
    </source>
</reference>
<proteinExistence type="predicted"/>
<protein>
    <recommendedName>
        <fullName evidence="4">Outer membrane protein beta-barrel domain-containing protein</fullName>
    </recommendedName>
</protein>
<accession>A0A941IY73</accession>
<keyword evidence="1" id="KW-0732">Signal</keyword>
<name>A0A941IY73_9BACT</name>
<evidence type="ECO:0000313" key="3">
    <source>
        <dbReference type="Proteomes" id="UP000679220"/>
    </source>
</evidence>
<feature type="chain" id="PRO_5037980369" description="Outer membrane protein beta-barrel domain-containing protein" evidence="1">
    <location>
        <begin position="21"/>
        <end position="279"/>
    </location>
</feature>
<evidence type="ECO:0008006" key="4">
    <source>
        <dbReference type="Google" id="ProtNLM"/>
    </source>
</evidence>
<organism evidence="2 3">
    <name type="scientific">Carboxylicivirga sediminis</name>
    <dbReference type="NCBI Taxonomy" id="2006564"/>
    <lineage>
        <taxon>Bacteria</taxon>
        <taxon>Pseudomonadati</taxon>
        <taxon>Bacteroidota</taxon>
        <taxon>Bacteroidia</taxon>
        <taxon>Marinilabiliales</taxon>
        <taxon>Marinilabiliaceae</taxon>
        <taxon>Carboxylicivirga</taxon>
    </lineage>
</organism>
<dbReference type="AlphaFoldDB" id="A0A941IY73"/>
<keyword evidence="3" id="KW-1185">Reference proteome</keyword>
<comment type="caution">
    <text evidence="2">The sequence shown here is derived from an EMBL/GenBank/DDBJ whole genome shotgun (WGS) entry which is preliminary data.</text>
</comment>
<sequence length="279" mass="31418">MKHLLLTGSILLFLSTLSLAQTDTTKFNLTSKRGFYYFPEKGDWSLSINANPFLEYFGNMIGNKTVTNNYSNGYYSYNVVNDAPKFAFTAQNPGTIYFKFYTRDDRAWRVKLLFGYSSSKDKDGSGEETPKNVYLTQNALAIGLSVGQEFYRPIKSRIRGYYGYEAGISSMPYSGYLHNSNNTYVTGNVEYVDETMPELEFKEEGGQTLGFNGAGLIGVEWFFAPKISLGGEFGLGFNYSKQKERKYTTDANKIIVDSGGNSFTFEPYASGDLIVHIYF</sequence>
<dbReference type="EMBL" id="JAGTAR010000009">
    <property type="protein sequence ID" value="MBR8535512.1"/>
    <property type="molecule type" value="Genomic_DNA"/>
</dbReference>
<feature type="signal peptide" evidence="1">
    <location>
        <begin position="1"/>
        <end position="20"/>
    </location>
</feature>
<reference evidence="2" key="2">
    <citation type="submission" date="2021-04" db="EMBL/GenBank/DDBJ databases">
        <authorList>
            <person name="Zhang T."/>
            <person name="Zhang Y."/>
            <person name="Lu D."/>
            <person name="Zuo D."/>
            <person name="Du Z."/>
        </authorList>
    </citation>
    <scope>NUCLEOTIDE SEQUENCE</scope>
    <source>
        <strain evidence="2">JR1</strain>
    </source>
</reference>
<gene>
    <name evidence="2" type="ORF">KDU71_08070</name>
</gene>